<reference evidence="2 3" key="1">
    <citation type="journal article" date="2017" name="Int. J. Syst. Evol. Microbiol.">
        <title>Arachidicoccus ginsenosidivorans sp. nov., with ginsenoside-converting activity isolated from ginseng cultivating soil.</title>
        <authorList>
            <person name="Siddiqi M.Z."/>
            <person name="Aslam Z."/>
            <person name="Im W.T."/>
        </authorList>
    </citation>
    <scope>NUCLEOTIDE SEQUENCE [LARGE SCALE GENOMIC DNA]</scope>
    <source>
        <strain evidence="2 3">Gsoil 809</strain>
    </source>
</reference>
<feature type="region of interest" description="Disordered" evidence="1">
    <location>
        <begin position="77"/>
        <end position="102"/>
    </location>
</feature>
<dbReference type="EMBL" id="CP042434">
    <property type="protein sequence ID" value="QEC73632.1"/>
    <property type="molecule type" value="Genomic_DNA"/>
</dbReference>
<name>A0A5B8VRV8_9BACT</name>
<gene>
    <name evidence="2" type="ORF">FSB73_20140</name>
</gene>
<proteinExistence type="predicted"/>
<sequence length="102" mass="11285">MRKTSKTPRLAPDKNGARIEKQQKMEARVKKGALPAISPGIGNRLIKGDANSIKKFQDASPGHALFAVDPELERQMAAQAVEQNRHPQKTGTRNKEGKHIHK</sequence>
<evidence type="ECO:0000313" key="2">
    <source>
        <dbReference type="EMBL" id="QEC73632.1"/>
    </source>
</evidence>
<feature type="compositionally biased region" description="Basic and acidic residues" evidence="1">
    <location>
        <begin position="93"/>
        <end position="102"/>
    </location>
</feature>
<organism evidence="2 3">
    <name type="scientific">Arachidicoccus ginsenosidivorans</name>
    <dbReference type="NCBI Taxonomy" id="496057"/>
    <lineage>
        <taxon>Bacteria</taxon>
        <taxon>Pseudomonadati</taxon>
        <taxon>Bacteroidota</taxon>
        <taxon>Chitinophagia</taxon>
        <taxon>Chitinophagales</taxon>
        <taxon>Chitinophagaceae</taxon>
        <taxon>Arachidicoccus</taxon>
    </lineage>
</organism>
<keyword evidence="3" id="KW-1185">Reference proteome</keyword>
<dbReference type="AlphaFoldDB" id="A0A5B8VRV8"/>
<accession>A0A5B8VRV8</accession>
<protein>
    <submittedName>
        <fullName evidence="2">Uncharacterized protein</fullName>
    </submittedName>
</protein>
<dbReference type="Proteomes" id="UP000321291">
    <property type="component" value="Chromosome"/>
</dbReference>
<evidence type="ECO:0000256" key="1">
    <source>
        <dbReference type="SAM" id="MobiDB-lite"/>
    </source>
</evidence>
<dbReference type="RefSeq" id="WP_146786401.1">
    <property type="nucleotide sequence ID" value="NZ_CP042434.1"/>
</dbReference>
<dbReference type="KEGG" id="agi:FSB73_20140"/>
<evidence type="ECO:0000313" key="3">
    <source>
        <dbReference type="Proteomes" id="UP000321291"/>
    </source>
</evidence>